<feature type="compositionally biased region" description="Basic and acidic residues" evidence="5">
    <location>
        <begin position="605"/>
        <end position="620"/>
    </location>
</feature>
<dbReference type="Proteomes" id="UP001150062">
    <property type="component" value="Unassembled WGS sequence"/>
</dbReference>
<keyword evidence="8" id="KW-1185">Reference proteome</keyword>
<evidence type="ECO:0000259" key="6">
    <source>
        <dbReference type="PROSITE" id="PS51265"/>
    </source>
</evidence>
<feature type="compositionally biased region" description="Acidic residues" evidence="5">
    <location>
        <begin position="590"/>
        <end position="601"/>
    </location>
</feature>
<dbReference type="GO" id="GO:0016301">
    <property type="term" value="F:kinase activity"/>
    <property type="evidence" value="ECO:0007669"/>
    <property type="project" value="UniProtKB-KW"/>
</dbReference>
<proteinExistence type="predicted"/>
<keyword evidence="7" id="KW-0418">Kinase</keyword>
<evidence type="ECO:0000256" key="5">
    <source>
        <dbReference type="SAM" id="MobiDB-lite"/>
    </source>
</evidence>
<keyword evidence="2 4" id="KW-0863">Zinc-finger</keyword>
<evidence type="ECO:0000256" key="3">
    <source>
        <dbReference type="ARBA" id="ARBA00022833"/>
    </source>
</evidence>
<feature type="compositionally biased region" description="Basic residues" evidence="5">
    <location>
        <begin position="432"/>
        <end position="444"/>
    </location>
</feature>
<feature type="domain" description="DBF4-type" evidence="6">
    <location>
        <begin position="354"/>
        <end position="403"/>
    </location>
</feature>
<feature type="region of interest" description="Disordered" evidence="5">
    <location>
        <begin position="428"/>
        <end position="462"/>
    </location>
</feature>
<accession>A0ABQ8YUG8</accession>
<keyword evidence="7" id="KW-0808">Transferase</keyword>
<dbReference type="SMART" id="SM00586">
    <property type="entry name" value="ZnF_DBF"/>
    <property type="match status" value="1"/>
</dbReference>
<feature type="region of interest" description="Disordered" evidence="5">
    <location>
        <begin position="587"/>
        <end position="632"/>
    </location>
</feature>
<gene>
    <name evidence="7" type="ORF">M0813_17964</name>
</gene>
<name>A0ABQ8YUG8_9EUKA</name>
<evidence type="ECO:0000256" key="4">
    <source>
        <dbReference type="PROSITE-ProRule" id="PRU00600"/>
    </source>
</evidence>
<keyword evidence="3" id="KW-0862">Zinc</keyword>
<evidence type="ECO:0000313" key="7">
    <source>
        <dbReference type="EMBL" id="KAJ6248298.1"/>
    </source>
</evidence>
<organism evidence="7 8">
    <name type="scientific">Anaeramoeba flamelloides</name>
    <dbReference type="NCBI Taxonomy" id="1746091"/>
    <lineage>
        <taxon>Eukaryota</taxon>
        <taxon>Metamonada</taxon>
        <taxon>Anaeramoebidae</taxon>
        <taxon>Anaeramoeba</taxon>
    </lineage>
</organism>
<dbReference type="InterPro" id="IPR006572">
    <property type="entry name" value="Znf_DBF"/>
</dbReference>
<reference evidence="7" key="1">
    <citation type="submission" date="2022-08" db="EMBL/GenBank/DDBJ databases">
        <title>Novel sulfate-reducing endosymbionts in the free-living metamonad Anaeramoeba.</title>
        <authorList>
            <person name="Jerlstrom-Hultqvist J."/>
            <person name="Cepicka I."/>
            <person name="Gallot-Lavallee L."/>
            <person name="Salas-Leiva D."/>
            <person name="Curtis B.A."/>
            <person name="Zahonova K."/>
            <person name="Pipaliya S."/>
            <person name="Dacks J."/>
            <person name="Roger A.J."/>
        </authorList>
    </citation>
    <scope>NUCLEOTIDE SEQUENCE</scope>
    <source>
        <strain evidence="7">Schooner1</strain>
    </source>
</reference>
<dbReference type="Gene3D" id="6.10.250.3410">
    <property type="entry name" value="DBF zinc finger"/>
    <property type="match status" value="1"/>
</dbReference>
<evidence type="ECO:0000256" key="1">
    <source>
        <dbReference type="ARBA" id="ARBA00022723"/>
    </source>
</evidence>
<dbReference type="PROSITE" id="PS51265">
    <property type="entry name" value="ZF_DBF4"/>
    <property type="match status" value="1"/>
</dbReference>
<dbReference type="InterPro" id="IPR038545">
    <property type="entry name" value="Znf_DBF_sf"/>
</dbReference>
<evidence type="ECO:0000256" key="2">
    <source>
        <dbReference type="ARBA" id="ARBA00022771"/>
    </source>
</evidence>
<comment type="caution">
    <text evidence="7">The sequence shown here is derived from an EMBL/GenBank/DDBJ whole genome shotgun (WGS) entry which is preliminary data.</text>
</comment>
<keyword evidence="1" id="KW-0479">Metal-binding</keyword>
<dbReference type="Pfam" id="PF07535">
    <property type="entry name" value="zf-DBF"/>
    <property type="match status" value="1"/>
</dbReference>
<dbReference type="EMBL" id="JAOAOG010000116">
    <property type="protein sequence ID" value="KAJ6248298.1"/>
    <property type="molecule type" value="Genomic_DNA"/>
</dbReference>
<sequence>MFRTQGKSFLKGVVFYLDIQDQKILNDTSKKLRYFGAEIATFLSNYIKCFVTDQLETAFQSQHPKFKRVQTSSPLVSLTSTPYQHIPTTQEPQNSNNFNHSIISNRSSKMLRSPQFNHLTKKQQTPISIAIKLGIQISSVETIRGWLNKNLSMNKFSTSRILLKQEDQQKSNEKHNQTKNENYHLKEYLQMRNSKNNSVLLRTRFANRLNFQPRIKKKRSGMIPKKFQKPHILIRGTGRGIRRGRGRGSGSGKICQLQTQEKKIVTLVENTNTNSVEELNHNNDLVQTEFLYPYIYIESNSPHYQPAYKEFSEKKIPETRGFYYKRSKQRNKQFSIKFLEEKRKLKKKPQRKKKIKGSGFCVICNKHYTILDEHVLEQKHQEFAKNDDNYRIIENLFIKISKLDFFGNDLQTGKQNLNTNVKSIEKQESKLQKTKNQIKNKKKSNSQNTSQIVKNKITQKTTRTPKIECQETPSTSTVLHLIGSSSSIGNQNTALKTQSSNFGNEITITNNLDNEDITNGNEVDHNYNANHGTLKSFSIQTKKQRQMIDKPIKNRKRKNTAKLFNKIPNITHSNLDKEKIIRKCNNNNLFDDDDDDNDDDYGGGGDEKFDDKEEYGRNYGDDNEDTDDKNDNNFIENVKKLEIKIKKKKLNSSNDIDNENEKYIQDFKHHDYNLKNEIFRSEETQKFFTLQDHHQYHNHHKSLQKLSNEPLHRYFPIPTPKQTGLTTYLDSGGMMHTRTRRKYIKRK</sequence>
<evidence type="ECO:0000313" key="8">
    <source>
        <dbReference type="Proteomes" id="UP001150062"/>
    </source>
</evidence>
<protein>
    <submittedName>
        <fullName evidence="7">Activator of s-phase kinase-related</fullName>
    </submittedName>
</protein>